<protein>
    <recommendedName>
        <fullName evidence="12">LexA repressor</fullName>
        <ecNumber evidence="12">3.4.21.88</ecNumber>
    </recommendedName>
</protein>
<dbReference type="InterPro" id="IPR015927">
    <property type="entry name" value="Peptidase_S24_S26A/B/C"/>
</dbReference>
<evidence type="ECO:0000256" key="3">
    <source>
        <dbReference type="ARBA" id="ARBA00022705"/>
    </source>
</evidence>
<keyword evidence="2 12" id="KW-0678">Repressor</keyword>
<evidence type="ECO:0000256" key="1">
    <source>
        <dbReference type="ARBA" id="ARBA00007484"/>
    </source>
</evidence>
<evidence type="ECO:0000256" key="5">
    <source>
        <dbReference type="ARBA" id="ARBA00022801"/>
    </source>
</evidence>
<reference evidence="16 17" key="1">
    <citation type="submission" date="2019-02" db="EMBL/GenBank/DDBJ databases">
        <title>Deep-cultivation of Planctomycetes and their phenomic and genomic characterization uncovers novel biology.</title>
        <authorList>
            <person name="Wiegand S."/>
            <person name="Jogler M."/>
            <person name="Boedeker C."/>
            <person name="Pinto D."/>
            <person name="Vollmers J."/>
            <person name="Rivas-Marin E."/>
            <person name="Kohn T."/>
            <person name="Peeters S.H."/>
            <person name="Heuer A."/>
            <person name="Rast P."/>
            <person name="Oberbeckmann S."/>
            <person name="Bunk B."/>
            <person name="Jeske O."/>
            <person name="Meyerdierks A."/>
            <person name="Storesund J.E."/>
            <person name="Kallscheuer N."/>
            <person name="Luecker S."/>
            <person name="Lage O.M."/>
            <person name="Pohl T."/>
            <person name="Merkel B.J."/>
            <person name="Hornburger P."/>
            <person name="Mueller R.-W."/>
            <person name="Bruemmer F."/>
            <person name="Labrenz M."/>
            <person name="Spormann A.M."/>
            <person name="Op den Camp H."/>
            <person name="Overmann J."/>
            <person name="Amann R."/>
            <person name="Jetten M.S.M."/>
            <person name="Mascher T."/>
            <person name="Medema M.H."/>
            <person name="Devos D.P."/>
            <person name="Kaster A.-K."/>
            <person name="Ovreas L."/>
            <person name="Rohde M."/>
            <person name="Galperin M.Y."/>
            <person name="Jogler C."/>
        </authorList>
    </citation>
    <scope>NUCLEOTIDE SEQUENCE [LARGE SCALE GENOMIC DNA]</scope>
    <source>
        <strain evidence="16 17">Pla133</strain>
    </source>
</reference>
<gene>
    <name evidence="12 16" type="primary">lexA</name>
    <name evidence="16" type="ORF">Pla133_39890</name>
</gene>
<dbReference type="InterPro" id="IPR036390">
    <property type="entry name" value="WH_DNA-bd_sf"/>
</dbReference>
<keyword evidence="3 12" id="KW-0235">DNA replication</keyword>
<dbReference type="GO" id="GO:0006260">
    <property type="term" value="P:DNA replication"/>
    <property type="evidence" value="ECO:0007669"/>
    <property type="project" value="UniProtKB-UniRule"/>
</dbReference>
<dbReference type="InterPro" id="IPR036286">
    <property type="entry name" value="LexA/Signal_pep-like_sf"/>
</dbReference>
<keyword evidence="8 12" id="KW-0238">DNA-binding</keyword>
<evidence type="ECO:0000256" key="2">
    <source>
        <dbReference type="ARBA" id="ARBA00022491"/>
    </source>
</evidence>
<comment type="similarity">
    <text evidence="1 12 13">Belongs to the peptidase S24 family.</text>
</comment>
<keyword evidence="4 12" id="KW-0227">DNA damage</keyword>
<dbReference type="KEGG" id="pbap:Pla133_39890"/>
<keyword evidence="17" id="KW-1185">Reference proteome</keyword>
<dbReference type="InterPro" id="IPR036388">
    <property type="entry name" value="WH-like_DNA-bd_sf"/>
</dbReference>
<dbReference type="GO" id="GO:0006281">
    <property type="term" value="P:DNA repair"/>
    <property type="evidence" value="ECO:0007669"/>
    <property type="project" value="UniProtKB-UniRule"/>
</dbReference>
<evidence type="ECO:0000313" key="16">
    <source>
        <dbReference type="EMBL" id="QDU68879.1"/>
    </source>
</evidence>
<dbReference type="InterPro" id="IPR006199">
    <property type="entry name" value="LexA_DNA-bd_dom"/>
</dbReference>
<dbReference type="Gene3D" id="2.10.109.10">
    <property type="entry name" value="Umud Fragment, subunit A"/>
    <property type="match status" value="1"/>
</dbReference>
<dbReference type="RefSeq" id="WP_145068266.1">
    <property type="nucleotide sequence ID" value="NZ_CP036287.1"/>
</dbReference>
<dbReference type="SUPFAM" id="SSF46785">
    <property type="entry name" value="Winged helix' DNA-binding domain"/>
    <property type="match status" value="1"/>
</dbReference>
<evidence type="ECO:0000256" key="6">
    <source>
        <dbReference type="ARBA" id="ARBA00022813"/>
    </source>
</evidence>
<dbReference type="SUPFAM" id="SSF51306">
    <property type="entry name" value="LexA/Signal peptidase"/>
    <property type="match status" value="1"/>
</dbReference>
<keyword evidence="10 12" id="KW-0234">DNA repair</keyword>
<feature type="active site" description="For autocatalytic cleavage activity" evidence="12">
    <location>
        <position position="165"/>
    </location>
</feature>
<dbReference type="GO" id="GO:0045892">
    <property type="term" value="P:negative regulation of DNA-templated transcription"/>
    <property type="evidence" value="ECO:0007669"/>
    <property type="project" value="UniProtKB-UniRule"/>
</dbReference>
<feature type="domain" description="LexA repressor DNA-binding" evidence="15">
    <location>
        <begin position="6"/>
        <end position="68"/>
    </location>
</feature>
<dbReference type="GO" id="GO:0006508">
    <property type="term" value="P:proteolysis"/>
    <property type="evidence" value="ECO:0007669"/>
    <property type="project" value="InterPro"/>
</dbReference>
<feature type="site" description="Cleavage; by autolysis" evidence="12">
    <location>
        <begin position="93"/>
        <end position="94"/>
    </location>
</feature>
<name>A0A518BPH3_9BACT</name>
<dbReference type="PANTHER" id="PTHR33516">
    <property type="entry name" value="LEXA REPRESSOR"/>
    <property type="match status" value="1"/>
</dbReference>
<comment type="subunit">
    <text evidence="12">Homodimer.</text>
</comment>
<feature type="active site" description="For autocatalytic cleavage activity" evidence="12">
    <location>
        <position position="127"/>
    </location>
</feature>
<evidence type="ECO:0000256" key="8">
    <source>
        <dbReference type="ARBA" id="ARBA00023125"/>
    </source>
</evidence>
<dbReference type="Pfam" id="PF01726">
    <property type="entry name" value="LexA_DNA_bind"/>
    <property type="match status" value="1"/>
</dbReference>
<dbReference type="GO" id="GO:0004252">
    <property type="term" value="F:serine-type endopeptidase activity"/>
    <property type="evidence" value="ECO:0007669"/>
    <property type="project" value="UniProtKB-UniRule"/>
</dbReference>
<proteinExistence type="inferred from homology"/>
<keyword evidence="11 12" id="KW-0742">SOS response</keyword>
<evidence type="ECO:0000256" key="11">
    <source>
        <dbReference type="ARBA" id="ARBA00023236"/>
    </source>
</evidence>
<keyword evidence="6 12" id="KW-0068">Autocatalytic cleavage</keyword>
<comment type="function">
    <text evidence="12">Represses a number of genes involved in the response to DNA damage (SOS response), including recA and lexA. In the presence of single-stranded DNA, RecA interacts with LexA causing an autocatalytic cleavage which disrupts the DNA-binding part of LexA, leading to derepression of the SOS regulon and eventually DNA repair.</text>
</comment>
<evidence type="ECO:0000256" key="10">
    <source>
        <dbReference type="ARBA" id="ARBA00023204"/>
    </source>
</evidence>
<keyword evidence="7 12" id="KW-0805">Transcription regulation</keyword>
<dbReference type="CDD" id="cd06529">
    <property type="entry name" value="S24_LexA-like"/>
    <property type="match status" value="1"/>
</dbReference>
<dbReference type="GO" id="GO:0003677">
    <property type="term" value="F:DNA binding"/>
    <property type="evidence" value="ECO:0007669"/>
    <property type="project" value="UniProtKB-UniRule"/>
</dbReference>
<evidence type="ECO:0000256" key="12">
    <source>
        <dbReference type="HAMAP-Rule" id="MF_00015"/>
    </source>
</evidence>
<dbReference type="Proteomes" id="UP000316921">
    <property type="component" value="Chromosome"/>
</dbReference>
<dbReference type="PANTHER" id="PTHR33516:SF2">
    <property type="entry name" value="LEXA REPRESSOR-RELATED"/>
    <property type="match status" value="1"/>
</dbReference>
<dbReference type="EMBL" id="CP036287">
    <property type="protein sequence ID" value="QDU68879.1"/>
    <property type="molecule type" value="Genomic_DNA"/>
</dbReference>
<keyword evidence="5 12" id="KW-0378">Hydrolase</keyword>
<dbReference type="InterPro" id="IPR050077">
    <property type="entry name" value="LexA_repressor"/>
</dbReference>
<dbReference type="PRINTS" id="PR00726">
    <property type="entry name" value="LEXASERPTASE"/>
</dbReference>
<evidence type="ECO:0000256" key="9">
    <source>
        <dbReference type="ARBA" id="ARBA00023163"/>
    </source>
</evidence>
<keyword evidence="9 12" id="KW-0804">Transcription</keyword>
<dbReference type="NCBIfam" id="TIGR00498">
    <property type="entry name" value="lexA"/>
    <property type="match status" value="1"/>
</dbReference>
<comment type="caution">
    <text evidence="12">Lacks conserved residue(s) required for the propagation of feature annotation.</text>
</comment>
<dbReference type="Gene3D" id="1.10.10.10">
    <property type="entry name" value="Winged helix-like DNA-binding domain superfamily/Winged helix DNA-binding domain"/>
    <property type="match status" value="1"/>
</dbReference>
<evidence type="ECO:0000259" key="15">
    <source>
        <dbReference type="Pfam" id="PF01726"/>
    </source>
</evidence>
<dbReference type="GO" id="GO:0009432">
    <property type="term" value="P:SOS response"/>
    <property type="evidence" value="ECO:0007669"/>
    <property type="project" value="UniProtKB-UniRule"/>
</dbReference>
<evidence type="ECO:0000256" key="7">
    <source>
        <dbReference type="ARBA" id="ARBA00023015"/>
    </source>
</evidence>
<feature type="domain" description="Peptidase S24/S26A/S26B/S26C" evidence="14">
    <location>
        <begin position="86"/>
        <end position="197"/>
    </location>
</feature>
<sequence length="208" mass="22696">MATLPPLTRRQRQILDFFAKYTTENGISPTLEEVAQEFGLNKVTIFGHVAELERKGVLVRAAPGISRGLRIVDPDDVAPSTDDQIPIIGRIAAGSPVATIEDPETFSIRDWIPSGADVYALRVQGNSMIEDGIHDGDLVMVEKCSSAPDGATVVAVLPGEEATLKRLFRTKSGFRLEPANASMEPIYTPHLEIRGVVLGVMRRYGRRS</sequence>
<evidence type="ECO:0000259" key="14">
    <source>
        <dbReference type="Pfam" id="PF00717"/>
    </source>
</evidence>
<accession>A0A518BPH3</accession>
<evidence type="ECO:0000256" key="13">
    <source>
        <dbReference type="RuleBase" id="RU003991"/>
    </source>
</evidence>
<dbReference type="InterPro" id="IPR006200">
    <property type="entry name" value="LexA"/>
</dbReference>
<evidence type="ECO:0000256" key="4">
    <source>
        <dbReference type="ARBA" id="ARBA00022763"/>
    </source>
</evidence>
<dbReference type="InterPro" id="IPR039418">
    <property type="entry name" value="LexA-like"/>
</dbReference>
<dbReference type="AlphaFoldDB" id="A0A518BPH3"/>
<evidence type="ECO:0000313" key="17">
    <source>
        <dbReference type="Proteomes" id="UP000316921"/>
    </source>
</evidence>
<organism evidence="16 17">
    <name type="scientific">Engelhardtia mirabilis</name>
    <dbReference type="NCBI Taxonomy" id="2528011"/>
    <lineage>
        <taxon>Bacteria</taxon>
        <taxon>Pseudomonadati</taxon>
        <taxon>Planctomycetota</taxon>
        <taxon>Planctomycetia</taxon>
        <taxon>Planctomycetia incertae sedis</taxon>
        <taxon>Engelhardtia</taxon>
    </lineage>
</organism>
<dbReference type="InterPro" id="IPR006197">
    <property type="entry name" value="Peptidase_S24_LexA"/>
</dbReference>
<dbReference type="Pfam" id="PF00717">
    <property type="entry name" value="Peptidase_S24"/>
    <property type="match status" value="1"/>
</dbReference>
<dbReference type="EC" id="3.4.21.88" evidence="12"/>
<dbReference type="HAMAP" id="MF_00015">
    <property type="entry name" value="LexA"/>
    <property type="match status" value="1"/>
</dbReference>
<comment type="catalytic activity">
    <reaction evidence="12">
        <text>Hydrolysis of Ala-|-Gly bond in repressor LexA.</text>
        <dbReference type="EC" id="3.4.21.88"/>
    </reaction>
</comment>